<feature type="region of interest" description="Disordered" evidence="1">
    <location>
        <begin position="24"/>
        <end position="43"/>
    </location>
</feature>
<dbReference type="Proteomes" id="UP001345219">
    <property type="component" value="Chromosome 11"/>
</dbReference>
<feature type="region of interest" description="Disordered" evidence="1">
    <location>
        <begin position="377"/>
        <end position="403"/>
    </location>
</feature>
<feature type="compositionally biased region" description="Low complexity" evidence="1">
    <location>
        <begin position="388"/>
        <end position="400"/>
    </location>
</feature>
<dbReference type="Gene3D" id="1.25.40.10">
    <property type="entry name" value="Tetratricopeptide repeat domain"/>
    <property type="match status" value="1"/>
</dbReference>
<protein>
    <recommendedName>
        <fullName evidence="4">Tetratricopeptide repeat-like superfamily protein</fullName>
    </recommendedName>
</protein>
<comment type="caution">
    <text evidence="2">The sequence shown here is derived from an EMBL/GenBank/DDBJ whole genome shotgun (WGS) entry which is preliminary data.</text>
</comment>
<dbReference type="InterPro" id="IPR011990">
    <property type="entry name" value="TPR-like_helical_dom_sf"/>
</dbReference>
<evidence type="ECO:0000256" key="1">
    <source>
        <dbReference type="SAM" id="MobiDB-lite"/>
    </source>
</evidence>
<dbReference type="EMBL" id="JAXIOK010000008">
    <property type="protein sequence ID" value="KAK4764114.1"/>
    <property type="molecule type" value="Genomic_DNA"/>
</dbReference>
<reference evidence="2 3" key="1">
    <citation type="journal article" date="2023" name="Hortic Res">
        <title>Pangenome of water caltrop reveals structural variations and asymmetric subgenome divergence after allopolyploidization.</title>
        <authorList>
            <person name="Zhang X."/>
            <person name="Chen Y."/>
            <person name="Wang L."/>
            <person name="Yuan Y."/>
            <person name="Fang M."/>
            <person name="Shi L."/>
            <person name="Lu R."/>
            <person name="Comes H.P."/>
            <person name="Ma Y."/>
            <person name="Chen Y."/>
            <person name="Huang G."/>
            <person name="Zhou Y."/>
            <person name="Zheng Z."/>
            <person name="Qiu Y."/>
        </authorList>
    </citation>
    <scope>NUCLEOTIDE SEQUENCE [LARGE SCALE GENOMIC DNA]</scope>
    <source>
        <tissue evidence="2">Roots</tissue>
    </source>
</reference>
<evidence type="ECO:0008006" key="4">
    <source>
        <dbReference type="Google" id="ProtNLM"/>
    </source>
</evidence>
<dbReference type="PANTHER" id="PTHR26312">
    <property type="entry name" value="TETRATRICOPEPTIDE REPEAT PROTEIN 5"/>
    <property type="match status" value="1"/>
</dbReference>
<dbReference type="PANTHER" id="PTHR26312:SF132">
    <property type="entry name" value="OS01G0855200 PROTEIN"/>
    <property type="match status" value="1"/>
</dbReference>
<gene>
    <name evidence="2" type="ORF">SAY87_013552</name>
</gene>
<organism evidence="2 3">
    <name type="scientific">Trapa incisa</name>
    <dbReference type="NCBI Taxonomy" id="236973"/>
    <lineage>
        <taxon>Eukaryota</taxon>
        <taxon>Viridiplantae</taxon>
        <taxon>Streptophyta</taxon>
        <taxon>Embryophyta</taxon>
        <taxon>Tracheophyta</taxon>
        <taxon>Spermatophyta</taxon>
        <taxon>Magnoliopsida</taxon>
        <taxon>eudicotyledons</taxon>
        <taxon>Gunneridae</taxon>
        <taxon>Pentapetalae</taxon>
        <taxon>rosids</taxon>
        <taxon>malvids</taxon>
        <taxon>Myrtales</taxon>
        <taxon>Lythraceae</taxon>
        <taxon>Trapa</taxon>
    </lineage>
</organism>
<proteinExistence type="predicted"/>
<feature type="compositionally biased region" description="Low complexity" evidence="1">
    <location>
        <begin position="27"/>
        <end position="42"/>
    </location>
</feature>
<sequence>MVVKVAMSTTIRLHWSKPAAIVPPSPSSSKALASAISSPSSSRWSRQDCGSLILRHRPRLDRSALLGSPSLLQRSRSYEHPKSGHPIRRICSASFGSNSDEEFSKKIQELAHKFQLEGDNISQKGSYEGEGKDGEAMDVGSENLVNGHHHNRLAQENVEPPWQEEAMASSIIERKANSVDLPLSLRIIQRKMQWQDGIREAGESAYCSVKKAFCSMVFIIRELQSFTLQMREILFYEDLQGILVRVQKEMHSSFVWLFQQIFSHTPMLMVYVMILLANFTVHSMSSNAAIVASGSFAAATTEETISVTDSYNSKGHKFDSSSVRASPTISSLSGRTTSIGGSNGGGNIRPTANGTEGDGQFSRSDFYQTIVPDGGGASHLSSFGGPAGEAESPSGPAASAAREEEVSLWNSVVDEAYNMQSETRDKALDHETMMRFVSPVTARIEADNDYAEYFRTELLYQTTLAQDPNNALLQCNYAQFLYLVAHDYDRAEEYFKKAVAVEPPDAEAHRKYASFLWKVRKDLWAAEETFLEAISADPDNSFYAADYAHFLWNTGGEDTCFPLNNDGAQEEAL</sequence>
<evidence type="ECO:0000313" key="3">
    <source>
        <dbReference type="Proteomes" id="UP001345219"/>
    </source>
</evidence>
<keyword evidence="3" id="KW-1185">Reference proteome</keyword>
<feature type="region of interest" description="Disordered" evidence="1">
    <location>
        <begin position="326"/>
        <end position="362"/>
    </location>
</feature>
<name>A0AAN7KF89_9MYRT</name>
<dbReference type="AlphaFoldDB" id="A0AAN7KF89"/>
<accession>A0AAN7KF89</accession>
<dbReference type="SUPFAM" id="SSF48452">
    <property type="entry name" value="TPR-like"/>
    <property type="match status" value="1"/>
</dbReference>
<evidence type="ECO:0000313" key="2">
    <source>
        <dbReference type="EMBL" id="KAK4764114.1"/>
    </source>
</evidence>